<dbReference type="PROSITE" id="PS00676">
    <property type="entry name" value="SIGMA54_INTERACT_2"/>
    <property type="match status" value="1"/>
</dbReference>
<dbReference type="PROSITE" id="PS00688">
    <property type="entry name" value="SIGMA54_INTERACT_3"/>
    <property type="match status" value="1"/>
</dbReference>
<evidence type="ECO:0000313" key="7">
    <source>
        <dbReference type="EMBL" id="KDN30498.1"/>
    </source>
</evidence>
<evidence type="ECO:0000256" key="1">
    <source>
        <dbReference type="ARBA" id="ARBA00022741"/>
    </source>
</evidence>
<dbReference type="PANTHER" id="PTHR32071:SF120">
    <property type="entry name" value="TRANSCRIPTIONAL REGULATOR-RELATED"/>
    <property type="match status" value="1"/>
</dbReference>
<comment type="caution">
    <text evidence="7">The sequence shown here is derived from an EMBL/GenBank/DDBJ whole genome shotgun (WGS) entry which is preliminary data.</text>
</comment>
<dbReference type="SUPFAM" id="SSF46689">
    <property type="entry name" value="Homeodomain-like"/>
    <property type="match status" value="1"/>
</dbReference>
<dbReference type="InterPro" id="IPR045343">
    <property type="entry name" value="VpsR"/>
</dbReference>
<dbReference type="RefSeq" id="WP_050487325.1">
    <property type="nucleotide sequence ID" value="NZ_JFFR01000002.1"/>
</dbReference>
<evidence type="ECO:0000313" key="8">
    <source>
        <dbReference type="Proteomes" id="UP000027219"/>
    </source>
</evidence>
<dbReference type="STRING" id="212667.VFDL14_07150"/>
<dbReference type="InterPro" id="IPR058031">
    <property type="entry name" value="AAA_lid_NorR"/>
</dbReference>
<dbReference type="InterPro" id="IPR027417">
    <property type="entry name" value="P-loop_NTPase"/>
</dbReference>
<dbReference type="GO" id="GO:0005524">
    <property type="term" value="F:ATP binding"/>
    <property type="evidence" value="ECO:0007669"/>
    <property type="project" value="UniProtKB-KW"/>
</dbReference>
<accession>A0A066V1P4</accession>
<keyword evidence="5" id="KW-0804">Transcription</keyword>
<gene>
    <name evidence="7" type="ORF">VFDL14_07150</name>
</gene>
<reference evidence="7 8" key="1">
    <citation type="submission" date="2014-02" db="EMBL/GenBank/DDBJ databases">
        <title>Vibrio fortis Dalian14 Genome Sequencing.</title>
        <authorList>
            <person name="Wang Y."/>
            <person name="Song L."/>
            <person name="Liu G."/>
            <person name="Ding J."/>
        </authorList>
    </citation>
    <scope>NUCLEOTIDE SEQUENCE [LARGE SCALE GENOMIC DNA]</scope>
    <source>
        <strain evidence="7 8">Dalian14</strain>
    </source>
</reference>
<dbReference type="Gene3D" id="1.10.10.60">
    <property type="entry name" value="Homeodomain-like"/>
    <property type="match status" value="1"/>
</dbReference>
<evidence type="ECO:0000256" key="4">
    <source>
        <dbReference type="ARBA" id="ARBA00023125"/>
    </source>
</evidence>
<dbReference type="FunFam" id="3.40.50.300:FF:000006">
    <property type="entry name" value="DNA-binding transcriptional regulator NtrC"/>
    <property type="match status" value="1"/>
</dbReference>
<dbReference type="Proteomes" id="UP000027219">
    <property type="component" value="Unassembled WGS sequence"/>
</dbReference>
<feature type="domain" description="Sigma-54 factor interaction" evidence="6">
    <location>
        <begin position="149"/>
        <end position="374"/>
    </location>
</feature>
<dbReference type="PROSITE" id="PS50045">
    <property type="entry name" value="SIGMA54_INTERACT_4"/>
    <property type="match status" value="1"/>
</dbReference>
<evidence type="ECO:0000259" key="6">
    <source>
        <dbReference type="PROSITE" id="PS50045"/>
    </source>
</evidence>
<name>A0A066V1P4_9VIBR</name>
<dbReference type="Pfam" id="PF00158">
    <property type="entry name" value="Sigma54_activat"/>
    <property type="match status" value="1"/>
</dbReference>
<keyword evidence="4" id="KW-0238">DNA-binding</keyword>
<dbReference type="PANTHER" id="PTHR32071">
    <property type="entry name" value="TRANSCRIPTIONAL REGULATORY PROTEIN"/>
    <property type="match status" value="1"/>
</dbReference>
<keyword evidence="8" id="KW-1185">Reference proteome</keyword>
<evidence type="ECO:0000256" key="2">
    <source>
        <dbReference type="ARBA" id="ARBA00022840"/>
    </source>
</evidence>
<protein>
    <submittedName>
        <fullName evidence="7">Chemotaxis protein CheY</fullName>
    </submittedName>
</protein>
<dbReference type="Gene3D" id="1.10.8.60">
    <property type="match status" value="1"/>
</dbReference>
<keyword evidence="3" id="KW-0805">Transcription regulation</keyword>
<dbReference type="OrthoDB" id="9804019at2"/>
<dbReference type="InterPro" id="IPR003593">
    <property type="entry name" value="AAA+_ATPase"/>
</dbReference>
<dbReference type="EMBL" id="JFFR01000002">
    <property type="protein sequence ID" value="KDN30498.1"/>
    <property type="molecule type" value="Genomic_DNA"/>
</dbReference>
<dbReference type="InterPro" id="IPR025943">
    <property type="entry name" value="Sigma_54_int_dom_ATP-bd_2"/>
</dbReference>
<dbReference type="GO" id="GO:0006355">
    <property type="term" value="P:regulation of DNA-templated transcription"/>
    <property type="evidence" value="ECO:0007669"/>
    <property type="project" value="InterPro"/>
</dbReference>
<dbReference type="AlphaFoldDB" id="A0A066V1P4"/>
<evidence type="ECO:0000256" key="3">
    <source>
        <dbReference type="ARBA" id="ARBA00023015"/>
    </source>
</evidence>
<sequence length="444" mass="50938">MMQMSTEQKDRRCAAVLCHGNHSLLHGWVDSLREDRWDIVKVNTMDALTDVLNTHKIPIAIVCLDEPITNATCQSLLMLKQRFSNLGLIGIFYDKPAHNLSFIHHCFWDYFHHPIDAKWLAKSLGHLLGMIDGEPVKHYLTDREKRCRLIGDSKIIQDIKTQIDKVAHSTYPVLIQGETGTGKSLCARMIHNQSPRKHQPFVALNCGAIPHSLIHSELFGYEKGAFTGAAKRYIGHVERAQNGTLFLDEIGDLELPLQTYLLHFLENSHIERLGSNRQIPINCRVLFATNINLEQAVAAGRFRKDLYHRINVLNLEIPPLSEHREDIEALVHFELQKNDASHFVISSKTLDVLKQYQWPGNIRELFNAVKRAVVYADHSCLETQHMQLAFKEPQNGSSIEDELSEKRIRQTIEQQHYNISATARALDVSRTTLYKLLKRHRISY</sequence>
<dbReference type="Pfam" id="PF20161">
    <property type="entry name" value="VpsR"/>
    <property type="match status" value="1"/>
</dbReference>
<dbReference type="InterPro" id="IPR002078">
    <property type="entry name" value="Sigma_54_int"/>
</dbReference>
<dbReference type="CDD" id="cd00009">
    <property type="entry name" value="AAA"/>
    <property type="match status" value="1"/>
</dbReference>
<dbReference type="SMART" id="SM00382">
    <property type="entry name" value="AAA"/>
    <property type="match status" value="1"/>
</dbReference>
<evidence type="ECO:0000256" key="5">
    <source>
        <dbReference type="ARBA" id="ARBA00023163"/>
    </source>
</evidence>
<keyword evidence="2" id="KW-0067">ATP-binding</keyword>
<dbReference type="InterPro" id="IPR002197">
    <property type="entry name" value="HTH_Fis"/>
</dbReference>
<proteinExistence type="predicted"/>
<dbReference type="GO" id="GO:0043565">
    <property type="term" value="F:sequence-specific DNA binding"/>
    <property type="evidence" value="ECO:0007669"/>
    <property type="project" value="InterPro"/>
</dbReference>
<dbReference type="InterPro" id="IPR009057">
    <property type="entry name" value="Homeodomain-like_sf"/>
</dbReference>
<organism evidence="7 8">
    <name type="scientific">Vibrio fortis</name>
    <dbReference type="NCBI Taxonomy" id="212667"/>
    <lineage>
        <taxon>Bacteria</taxon>
        <taxon>Pseudomonadati</taxon>
        <taxon>Pseudomonadota</taxon>
        <taxon>Gammaproteobacteria</taxon>
        <taxon>Vibrionales</taxon>
        <taxon>Vibrionaceae</taxon>
        <taxon>Vibrio</taxon>
    </lineage>
</organism>
<dbReference type="InterPro" id="IPR025944">
    <property type="entry name" value="Sigma_54_int_dom_CS"/>
</dbReference>
<dbReference type="SUPFAM" id="SSF52540">
    <property type="entry name" value="P-loop containing nucleoside triphosphate hydrolases"/>
    <property type="match status" value="1"/>
</dbReference>
<keyword evidence="1" id="KW-0547">Nucleotide-binding</keyword>
<dbReference type="Gene3D" id="3.40.50.300">
    <property type="entry name" value="P-loop containing nucleotide triphosphate hydrolases"/>
    <property type="match status" value="1"/>
</dbReference>
<dbReference type="Pfam" id="PF02954">
    <property type="entry name" value="HTH_8"/>
    <property type="match status" value="1"/>
</dbReference>
<dbReference type="Pfam" id="PF25601">
    <property type="entry name" value="AAA_lid_14"/>
    <property type="match status" value="1"/>
</dbReference>